<evidence type="ECO:0000256" key="1">
    <source>
        <dbReference type="ARBA" id="ARBA00022729"/>
    </source>
</evidence>
<evidence type="ECO:0000313" key="2">
    <source>
        <dbReference type="EMBL" id="QCW99630.1"/>
    </source>
</evidence>
<proteinExistence type="predicted"/>
<accession>A0A5B7SRK3</accession>
<dbReference type="Proteomes" id="UP000310017">
    <property type="component" value="Chromosome"/>
</dbReference>
<dbReference type="PANTHER" id="PTHR46580">
    <property type="entry name" value="SENSOR KINASE-RELATED"/>
    <property type="match status" value="1"/>
</dbReference>
<gene>
    <name evidence="2" type="ORF">FGM00_05770</name>
</gene>
<dbReference type="InterPro" id="IPR028994">
    <property type="entry name" value="Integrin_alpha_N"/>
</dbReference>
<dbReference type="InterPro" id="IPR036909">
    <property type="entry name" value="Cyt_c-like_dom_sf"/>
</dbReference>
<sequence>MNITKSVLGCMLLGVLEACTPSKEERAAELYTVHCASCHIAPRIDDLPKHLWESSVLPEMAARMGIKDSAYNPYEGFSFREQEAMMKTGIYTRQPTLSKEDWLVLRDYILTMAPESLETSTGEKIKKGVSQFRPVPINIDSTKGTLITFLAVDSTEHSISLGDLAGNKLKYLADENKVKPVGNFSTAITAYSERREEVFITTVGNLNPSEIANGRISRMINGEIEQIATNLHRPVYTEISDLNGDGVMELLVSEFGNLTGRLSLWSRKKRLSYEEEVLLNQPGVIRTKIRDMNSDDKADIMVMTTQGSEGITILYQMNDMEFRAEQVLRFSPIYGSSWFELVDYNGDGFDDIITVNGDNADNTYIQKPYHGLRVYLNDGRNIFEERYFYPLNGATRVVANDFDQDGDIDFGVVASFPDYEQCPECSFVYLENTDSKNFVFKSHTLETSDLGRWLLLASGDIDNDGDEDMVLSSFTYSFTPVPESLLSKWQNSNTDILILENNLLR</sequence>
<protein>
    <submittedName>
        <fullName evidence="2">VCBS repeat-containing protein</fullName>
    </submittedName>
</protein>
<dbReference type="GO" id="GO:0009055">
    <property type="term" value="F:electron transfer activity"/>
    <property type="evidence" value="ECO:0007669"/>
    <property type="project" value="InterPro"/>
</dbReference>
<keyword evidence="3" id="KW-1185">Reference proteome</keyword>
<name>A0A5B7SRK3_9FLAO</name>
<dbReference type="SUPFAM" id="SSF69318">
    <property type="entry name" value="Integrin alpha N-terminal domain"/>
    <property type="match status" value="1"/>
</dbReference>
<keyword evidence="1" id="KW-0732">Signal</keyword>
<dbReference type="RefSeq" id="WP_138851983.1">
    <property type="nucleotide sequence ID" value="NZ_CP040710.1"/>
</dbReference>
<dbReference type="AlphaFoldDB" id="A0A5B7SRK3"/>
<dbReference type="Gene3D" id="2.130.10.130">
    <property type="entry name" value="Integrin alpha, N-terminal"/>
    <property type="match status" value="1"/>
</dbReference>
<evidence type="ECO:0000313" key="3">
    <source>
        <dbReference type="Proteomes" id="UP000310017"/>
    </source>
</evidence>
<dbReference type="KEGG" id="asag:FGM00_05770"/>
<dbReference type="SUPFAM" id="SSF46626">
    <property type="entry name" value="Cytochrome c"/>
    <property type="match status" value="1"/>
</dbReference>
<dbReference type="GO" id="GO:0020037">
    <property type="term" value="F:heme binding"/>
    <property type="evidence" value="ECO:0007669"/>
    <property type="project" value="InterPro"/>
</dbReference>
<dbReference type="OrthoDB" id="1391917at2"/>
<dbReference type="EMBL" id="CP040710">
    <property type="protein sequence ID" value="QCW99630.1"/>
    <property type="molecule type" value="Genomic_DNA"/>
</dbReference>
<dbReference type="Pfam" id="PF13517">
    <property type="entry name" value="FG-GAP_3"/>
    <property type="match status" value="1"/>
</dbReference>
<organism evidence="2 3">
    <name type="scientific">Aggregatimonas sangjinii</name>
    <dbReference type="NCBI Taxonomy" id="2583587"/>
    <lineage>
        <taxon>Bacteria</taxon>
        <taxon>Pseudomonadati</taxon>
        <taxon>Bacteroidota</taxon>
        <taxon>Flavobacteriia</taxon>
        <taxon>Flavobacteriales</taxon>
        <taxon>Flavobacteriaceae</taxon>
        <taxon>Aggregatimonas</taxon>
    </lineage>
</organism>
<dbReference type="InterPro" id="IPR013517">
    <property type="entry name" value="FG-GAP"/>
</dbReference>
<reference evidence="2 3" key="1">
    <citation type="submission" date="2019-05" db="EMBL/GenBank/DDBJ databases">
        <title>Genome sequencing of F202Z8.</title>
        <authorList>
            <person name="Kwon Y.M."/>
        </authorList>
    </citation>
    <scope>NUCLEOTIDE SEQUENCE [LARGE SCALE GENOMIC DNA]</scope>
    <source>
        <strain evidence="2 3">F202Z8</strain>
    </source>
</reference>